<evidence type="ECO:0000313" key="9">
    <source>
        <dbReference type="Proteomes" id="UP000076722"/>
    </source>
</evidence>
<feature type="compositionally biased region" description="Polar residues" evidence="5">
    <location>
        <begin position="88"/>
        <end position="106"/>
    </location>
</feature>
<proteinExistence type="predicted"/>
<dbReference type="SUPFAM" id="SSF54236">
    <property type="entry name" value="Ubiquitin-like"/>
    <property type="match status" value="1"/>
</dbReference>
<dbReference type="GO" id="GO:0016020">
    <property type="term" value="C:membrane"/>
    <property type="evidence" value="ECO:0007669"/>
    <property type="project" value="UniProtKB-SubCell"/>
</dbReference>
<feature type="transmembrane region" description="Helical" evidence="6">
    <location>
        <begin position="305"/>
        <end position="323"/>
    </location>
</feature>
<evidence type="ECO:0000256" key="5">
    <source>
        <dbReference type="SAM" id="MobiDB-lite"/>
    </source>
</evidence>
<dbReference type="AlphaFoldDB" id="A0A164ZD94"/>
<dbReference type="InterPro" id="IPR029071">
    <property type="entry name" value="Ubiquitin-like_domsf"/>
</dbReference>
<evidence type="ECO:0000256" key="3">
    <source>
        <dbReference type="ARBA" id="ARBA00022989"/>
    </source>
</evidence>
<evidence type="ECO:0000256" key="1">
    <source>
        <dbReference type="ARBA" id="ARBA00004370"/>
    </source>
</evidence>
<evidence type="ECO:0000256" key="4">
    <source>
        <dbReference type="ARBA" id="ARBA00023136"/>
    </source>
</evidence>
<gene>
    <name evidence="8" type="ORF">SISNIDRAFT_191679</name>
</gene>
<reference evidence="8 9" key="1">
    <citation type="journal article" date="2016" name="Mol. Biol. Evol.">
        <title>Comparative Genomics of Early-Diverging Mushroom-Forming Fungi Provides Insights into the Origins of Lignocellulose Decay Capabilities.</title>
        <authorList>
            <person name="Nagy L.G."/>
            <person name="Riley R."/>
            <person name="Tritt A."/>
            <person name="Adam C."/>
            <person name="Daum C."/>
            <person name="Floudas D."/>
            <person name="Sun H."/>
            <person name="Yadav J.S."/>
            <person name="Pangilinan J."/>
            <person name="Larsson K.H."/>
            <person name="Matsuura K."/>
            <person name="Barry K."/>
            <person name="Labutti K."/>
            <person name="Kuo R."/>
            <person name="Ohm R.A."/>
            <person name="Bhattacharya S.S."/>
            <person name="Shirouzu T."/>
            <person name="Yoshinaga Y."/>
            <person name="Martin F.M."/>
            <person name="Grigoriev I.V."/>
            <person name="Hibbett D.S."/>
        </authorList>
    </citation>
    <scope>NUCLEOTIDE SEQUENCE [LARGE SCALE GENOMIC DNA]</scope>
    <source>
        <strain evidence="8 9">HHB9708</strain>
    </source>
</reference>
<keyword evidence="3 6" id="KW-1133">Transmembrane helix</keyword>
<feature type="compositionally biased region" description="Basic and acidic residues" evidence="5">
    <location>
        <begin position="469"/>
        <end position="482"/>
    </location>
</feature>
<evidence type="ECO:0000313" key="8">
    <source>
        <dbReference type="EMBL" id="KZS97627.1"/>
    </source>
</evidence>
<keyword evidence="2 6" id="KW-0812">Transmembrane</keyword>
<accession>A0A164ZD94</accession>
<dbReference type="GO" id="GO:0030968">
    <property type="term" value="P:endoplasmic reticulum unfolded protein response"/>
    <property type="evidence" value="ECO:0007669"/>
    <property type="project" value="TreeGrafter"/>
</dbReference>
<feature type="region of interest" description="Disordered" evidence="5">
    <location>
        <begin position="356"/>
        <end position="382"/>
    </location>
</feature>
<feature type="region of interest" description="Disordered" evidence="5">
    <location>
        <begin position="88"/>
        <end position="107"/>
    </location>
</feature>
<protein>
    <recommendedName>
        <fullName evidence="7">Ubiquitin-like domain-containing protein</fullName>
    </recommendedName>
</protein>
<dbReference type="PANTHER" id="PTHR12943:SF27">
    <property type="entry name" value="HOMOCYSTEINE-INDUCED ENDOPLASMIC RETICULUM PROTEIN, ISOFORM A"/>
    <property type="match status" value="1"/>
</dbReference>
<feature type="compositionally biased region" description="Low complexity" evidence="5">
    <location>
        <begin position="362"/>
        <end position="382"/>
    </location>
</feature>
<dbReference type="InterPro" id="IPR000626">
    <property type="entry name" value="Ubiquitin-like_dom"/>
</dbReference>
<dbReference type="EMBL" id="KV419396">
    <property type="protein sequence ID" value="KZS97627.1"/>
    <property type="molecule type" value="Genomic_DNA"/>
</dbReference>
<evidence type="ECO:0000259" key="7">
    <source>
        <dbReference type="PROSITE" id="PS50053"/>
    </source>
</evidence>
<keyword evidence="9" id="KW-1185">Reference proteome</keyword>
<dbReference type="PROSITE" id="PS50053">
    <property type="entry name" value="UBIQUITIN_2"/>
    <property type="match status" value="1"/>
</dbReference>
<dbReference type="InterPro" id="IPR039751">
    <property type="entry name" value="HERPUD1/2"/>
</dbReference>
<evidence type="ECO:0000256" key="2">
    <source>
        <dbReference type="ARBA" id="ARBA00022692"/>
    </source>
</evidence>
<sequence>MTSLSLQVQLPSHGHSFFISVPTGSTVLDLKETIARECEGRPRVDGQRIISEGRILSDQELVENLWQGPAQDDARVLFLAVNPSAWASTPPGKSTPTATASTSQLGATRIGPPIPLSMLTSVPSTVAGVSTRRRQSFPPAYIHYIHGNALRALSRSPLVAPMAAGEIPRSRSWSKRVVESYGKVWPAILDEDFPGDLSNEGEGVLYEPTLVNGSPYYALSPSSGQTPTPVQARAMEILSYTMPLLSLTYQLPLSSPWAPQHTTLWPTPSVNPYSVPAPGPIPAHPQNVRPIPPAPAFPRIQLRAILGPLFLLSLRTAFLLYFFSPARKPVIAIAVVFWVLWEMWAVVQAAILPERPGNENPNRGLANLNRPANNNNAQGAPNPAARGLVPNGIPGLTDLARNGSTSMVLNTLAELNLVNEDNALFGQSAQARRSPSLFHRAKMFVSLFVLTLHPAIWLRRRNALRVREGRLKNERHEARRNQTDPSQGNGGDQPPNPPLPQRPSWTHDYLARTERAEWVDD</sequence>
<feature type="region of interest" description="Disordered" evidence="5">
    <location>
        <begin position="469"/>
        <end position="507"/>
    </location>
</feature>
<dbReference type="STRING" id="1314777.A0A164ZD94"/>
<name>A0A164ZD94_9AGAM</name>
<keyword evidence="4 6" id="KW-0472">Membrane</keyword>
<dbReference type="Gene3D" id="3.10.20.90">
    <property type="entry name" value="Phosphatidylinositol 3-kinase Catalytic Subunit, Chain A, domain 1"/>
    <property type="match status" value="1"/>
</dbReference>
<organism evidence="8 9">
    <name type="scientific">Sistotremastrum niveocremeum HHB9708</name>
    <dbReference type="NCBI Taxonomy" id="1314777"/>
    <lineage>
        <taxon>Eukaryota</taxon>
        <taxon>Fungi</taxon>
        <taxon>Dikarya</taxon>
        <taxon>Basidiomycota</taxon>
        <taxon>Agaricomycotina</taxon>
        <taxon>Agaricomycetes</taxon>
        <taxon>Sistotremastrales</taxon>
        <taxon>Sistotremastraceae</taxon>
        <taxon>Sertulicium</taxon>
        <taxon>Sertulicium niveocremeum</taxon>
    </lineage>
</organism>
<dbReference type="Proteomes" id="UP000076722">
    <property type="component" value="Unassembled WGS sequence"/>
</dbReference>
<dbReference type="PANTHER" id="PTHR12943">
    <property type="entry name" value="HOMOCYSTEINE-RESPONSIVE ENDOPLASMIC RETICULUM-RESIDENT UNIQUITIN-LIKE DOMAIN HERPUD PROTEIN FAMILY MEMBER"/>
    <property type="match status" value="1"/>
</dbReference>
<evidence type="ECO:0000256" key="6">
    <source>
        <dbReference type="SAM" id="Phobius"/>
    </source>
</evidence>
<dbReference type="OrthoDB" id="21589at2759"/>
<feature type="transmembrane region" description="Helical" evidence="6">
    <location>
        <begin position="330"/>
        <end position="351"/>
    </location>
</feature>
<comment type="subcellular location">
    <subcellularLocation>
        <location evidence="1">Membrane</location>
    </subcellularLocation>
</comment>
<feature type="domain" description="Ubiquitin-like" evidence="7">
    <location>
        <begin position="4"/>
        <end position="65"/>
    </location>
</feature>